<evidence type="ECO:0000313" key="9">
    <source>
        <dbReference type="EMBL" id="ATJ81937.1"/>
    </source>
</evidence>
<dbReference type="KEGG" id="hbe:BEI_0950"/>
<dbReference type="GO" id="GO:0004181">
    <property type="term" value="F:metallocarboxypeptidase activity"/>
    <property type="evidence" value="ECO:0007669"/>
    <property type="project" value="InterPro"/>
</dbReference>
<dbReference type="OrthoDB" id="5294005at2"/>
<dbReference type="SMART" id="SM00631">
    <property type="entry name" value="Zn_pept"/>
    <property type="match status" value="1"/>
</dbReference>
<dbReference type="PRINTS" id="PR00765">
    <property type="entry name" value="CRBOXYPTASEA"/>
</dbReference>
<keyword evidence="3" id="KW-0645">Protease</keyword>
<feature type="domain" description="Peptidase M14" evidence="8">
    <location>
        <begin position="13"/>
        <end position="384"/>
    </location>
</feature>
<dbReference type="GO" id="GO:0006508">
    <property type="term" value="P:proteolysis"/>
    <property type="evidence" value="ECO:0007669"/>
    <property type="project" value="UniProtKB-KW"/>
</dbReference>
<evidence type="ECO:0000259" key="8">
    <source>
        <dbReference type="PROSITE" id="PS52035"/>
    </source>
</evidence>
<dbReference type="PROSITE" id="PS52035">
    <property type="entry name" value="PEPTIDASE_M14"/>
    <property type="match status" value="1"/>
</dbReference>
<evidence type="ECO:0000256" key="3">
    <source>
        <dbReference type="ARBA" id="ARBA00022670"/>
    </source>
</evidence>
<dbReference type="Pfam" id="PF00246">
    <property type="entry name" value="Peptidase_M14"/>
    <property type="match status" value="1"/>
</dbReference>
<evidence type="ECO:0000256" key="2">
    <source>
        <dbReference type="ARBA" id="ARBA00005988"/>
    </source>
</evidence>
<dbReference type="SUPFAM" id="SSF53187">
    <property type="entry name" value="Zn-dependent exopeptidases"/>
    <property type="match status" value="1"/>
</dbReference>
<accession>A0A291P4X4</accession>
<dbReference type="PANTHER" id="PTHR11705:SF143">
    <property type="entry name" value="SLL0236 PROTEIN"/>
    <property type="match status" value="1"/>
</dbReference>
<dbReference type="RefSeq" id="WP_097788440.1">
    <property type="nucleotide sequence ID" value="NZ_CP021435.1"/>
</dbReference>
<evidence type="ECO:0000256" key="5">
    <source>
        <dbReference type="ARBA" id="ARBA00022833"/>
    </source>
</evidence>
<proteinExistence type="inferred from homology"/>
<reference evidence="9 10" key="1">
    <citation type="journal article" date="2017" name="Sci. Rep.">
        <title>Revealing the Saline Adaptation Strategies of the Halophilic Bacterium Halomonas beimenensis through High-throughput Omics and Transposon Mutagenesis Approaches.</title>
        <authorList>
            <person name="Chen Y.H."/>
            <person name="Lin S.S."/>
            <person name="Shyu Y.T."/>
        </authorList>
    </citation>
    <scope>NUCLEOTIDE SEQUENCE [LARGE SCALE GENOMIC DNA]</scope>
    <source>
        <strain evidence="9 10">NTU-111</strain>
    </source>
</reference>
<protein>
    <recommendedName>
        <fullName evidence="8">Peptidase M14 domain-containing protein</fullName>
    </recommendedName>
</protein>
<organism evidence="9 10">
    <name type="scientific">Halomonas beimenensis</name>
    <dbReference type="NCBI Taxonomy" id="475662"/>
    <lineage>
        <taxon>Bacteria</taxon>
        <taxon>Pseudomonadati</taxon>
        <taxon>Pseudomonadota</taxon>
        <taxon>Gammaproteobacteria</taxon>
        <taxon>Oceanospirillales</taxon>
        <taxon>Halomonadaceae</taxon>
        <taxon>Halomonas</taxon>
    </lineage>
</organism>
<sequence>MADLEAEPAFRREYLNHKSLSRQLHDWADTHPELARLQSLGTTPEGREIWLLTIGPEPDRRRPAVWVNGNLHGTELAGSNVALAIAQAALALHLAPETLPGDWPAHQLDFLREVLFLVCPRVSPDGAERVIAQGGFVRSAPRHSPGSPERCRWYARDLDGDGRCRYLRRQDPAGDFVAAPRHPGLMLPRRVDDPPPYWRLYPEGAIEHWDGETIPEPDWLQDTPDLNRQFPWHWRPEPDQVGAGPAPGQEPEARALIDLALARPNLFAWLDLHTFGGVFIRPLTDGPDARMDQGDLALYRQLADWGRRCPGYPTVSSFEEFSYEPDTPLHGALIDFAYHQRGCLAIVCELWDLFRQARLPWPERFIDHYTALDRRTMKRLARWDAEQNQGRVFGDWSPLDHPQLGPVEVGGMDPVQGIWNPPPEHLPDLCDRMASYWLRVASLLPRLVIEAVRISPLGTGCHLLEVTVANHGYLPTHGVQAARERPWNAGIEARASPLGCRLVEPARERQRLGHLEGWGRGAGDMAQMPWFQRSRGNGHQARARWLIEGEGEVTVHVGSPRLGELTRTVEVQGGC</sequence>
<evidence type="ECO:0000256" key="7">
    <source>
        <dbReference type="PROSITE-ProRule" id="PRU01379"/>
    </source>
</evidence>
<keyword evidence="5" id="KW-0862">Zinc</keyword>
<evidence type="ECO:0000256" key="6">
    <source>
        <dbReference type="ARBA" id="ARBA00023049"/>
    </source>
</evidence>
<dbReference type="InterPro" id="IPR000834">
    <property type="entry name" value="Peptidase_M14"/>
</dbReference>
<feature type="active site" description="Proton donor/acceptor" evidence="7">
    <location>
        <position position="349"/>
    </location>
</feature>
<name>A0A291P4X4_9GAMM</name>
<evidence type="ECO:0000313" key="10">
    <source>
        <dbReference type="Proteomes" id="UP000219993"/>
    </source>
</evidence>
<dbReference type="Proteomes" id="UP000219993">
    <property type="component" value="Chromosome"/>
</dbReference>
<keyword evidence="10" id="KW-1185">Reference proteome</keyword>
<dbReference type="GO" id="GO:0005615">
    <property type="term" value="C:extracellular space"/>
    <property type="evidence" value="ECO:0007669"/>
    <property type="project" value="TreeGrafter"/>
</dbReference>
<dbReference type="Gene3D" id="3.40.630.10">
    <property type="entry name" value="Zn peptidases"/>
    <property type="match status" value="1"/>
</dbReference>
<keyword evidence="4" id="KW-0378">Hydrolase</keyword>
<dbReference type="GO" id="GO:0008270">
    <property type="term" value="F:zinc ion binding"/>
    <property type="evidence" value="ECO:0007669"/>
    <property type="project" value="InterPro"/>
</dbReference>
<dbReference type="CDD" id="cd06905">
    <property type="entry name" value="M14-like"/>
    <property type="match status" value="1"/>
</dbReference>
<dbReference type="PANTHER" id="PTHR11705">
    <property type="entry name" value="PROTEASE FAMILY M14 CARBOXYPEPTIDASE A,B"/>
    <property type="match status" value="1"/>
</dbReference>
<comment type="cofactor">
    <cofactor evidence="1">
        <name>Zn(2+)</name>
        <dbReference type="ChEBI" id="CHEBI:29105"/>
    </cofactor>
</comment>
<dbReference type="AlphaFoldDB" id="A0A291P4X4"/>
<comment type="similarity">
    <text evidence="2 7">Belongs to the peptidase M14 family.</text>
</comment>
<dbReference type="EMBL" id="CP021435">
    <property type="protein sequence ID" value="ATJ81937.1"/>
    <property type="molecule type" value="Genomic_DNA"/>
</dbReference>
<evidence type="ECO:0000256" key="1">
    <source>
        <dbReference type="ARBA" id="ARBA00001947"/>
    </source>
</evidence>
<keyword evidence="6" id="KW-0482">Metalloprotease</keyword>
<evidence type="ECO:0000256" key="4">
    <source>
        <dbReference type="ARBA" id="ARBA00022801"/>
    </source>
</evidence>
<gene>
    <name evidence="9" type="ORF">BEI_0950</name>
</gene>